<dbReference type="SUPFAM" id="SSF53901">
    <property type="entry name" value="Thiolase-like"/>
    <property type="match status" value="2"/>
</dbReference>
<dbReference type="Gene3D" id="3.40.47.10">
    <property type="match status" value="2"/>
</dbReference>
<reference evidence="15 16" key="1">
    <citation type="submission" date="2016-10" db="EMBL/GenBank/DDBJ databases">
        <authorList>
            <person name="de Groot N.N."/>
        </authorList>
    </citation>
    <scope>NUCLEOTIDE SEQUENCE [LARGE SCALE GENOMIC DNA]</scope>
    <source>
        <strain evidence="15 16">DSM 21001</strain>
    </source>
</reference>
<evidence type="ECO:0000256" key="2">
    <source>
        <dbReference type="ARBA" id="ARBA00008467"/>
    </source>
</evidence>
<evidence type="ECO:0000256" key="7">
    <source>
        <dbReference type="ARBA" id="ARBA00022692"/>
    </source>
</evidence>
<comment type="subcellular location">
    <subcellularLocation>
        <location evidence="1">Cell inner membrane</location>
    </subcellularLocation>
</comment>
<dbReference type="InterPro" id="IPR000794">
    <property type="entry name" value="Beta-ketoacyl_synthase"/>
</dbReference>
<comment type="similarity">
    <text evidence="2 13">Belongs to the thiolase-like superfamily. Beta-ketoacyl-ACP synthases family.</text>
</comment>
<evidence type="ECO:0000256" key="3">
    <source>
        <dbReference type="ARBA" id="ARBA00022458"/>
    </source>
</evidence>
<dbReference type="OrthoDB" id="9808669at2"/>
<evidence type="ECO:0000256" key="12">
    <source>
        <dbReference type="ARBA" id="ARBA00041756"/>
    </source>
</evidence>
<dbReference type="CDD" id="cd00834">
    <property type="entry name" value="KAS_I_II"/>
    <property type="match status" value="1"/>
</dbReference>
<dbReference type="SMART" id="SM00825">
    <property type="entry name" value="PKS_KS"/>
    <property type="match status" value="1"/>
</dbReference>
<dbReference type="EMBL" id="FOZL01000001">
    <property type="protein sequence ID" value="SFS07882.1"/>
    <property type="molecule type" value="Genomic_DNA"/>
</dbReference>
<dbReference type="AlphaFoldDB" id="A0A1I6LX66"/>
<keyword evidence="16" id="KW-1185">Reference proteome</keyword>
<sequence>MTRRVVVTGMGCITPAGATVESFANAIFAGRTGIAEHVFSDLPEGRPSGLKFTRTSQVRVFDPSAFLTPQQVISTERSSQFALIAAAQAVRQSGLDYPGERTAVILGCSTGGRTWEEPETAKLYLANARVHPLTVVRSMASSGSSQVAMAHRVTGPVLNLSTACASGTHAIGMAFHMVRSGMVDAAITGGHEAPLTFGFLRAWDSMRVVSPTQCRPFARDRDGMTLGEGAAILCLEERTAALARGAEILGEIVGFGMSSDATHITQPDPAGAARAMSAALADAGIAPIDIGYLNAHGTGTQANDAVEAEAIGRIFGCGTVPVSATKAVTGHAIGATGAIEALATLLSLRERRAPHTAGLVHADETLALDLVMGSPRAMDKDFALSNSLAFGGLNAVLAFRR</sequence>
<dbReference type="InterPro" id="IPR014030">
    <property type="entry name" value="Ketoacyl_synth_N"/>
</dbReference>
<dbReference type="InterPro" id="IPR014031">
    <property type="entry name" value="Ketoacyl_synth_C"/>
</dbReference>
<evidence type="ECO:0000313" key="15">
    <source>
        <dbReference type="EMBL" id="SFS07882.1"/>
    </source>
</evidence>
<dbReference type="Pfam" id="PF02801">
    <property type="entry name" value="Ketoacyl-synt_C"/>
    <property type="match status" value="1"/>
</dbReference>
<dbReference type="GO" id="GO:0004315">
    <property type="term" value="F:3-oxoacyl-[acyl-carrier-protein] synthase activity"/>
    <property type="evidence" value="ECO:0007669"/>
    <property type="project" value="InterPro"/>
</dbReference>
<accession>A0A1I6LX66</accession>
<proteinExistence type="inferred from homology"/>
<keyword evidence="8" id="KW-1133">Transmembrane helix</keyword>
<evidence type="ECO:0000256" key="8">
    <source>
        <dbReference type="ARBA" id="ARBA00022989"/>
    </source>
</evidence>
<dbReference type="RefSeq" id="WP_089837869.1">
    <property type="nucleotide sequence ID" value="NZ_FOZL01000001.1"/>
</dbReference>
<evidence type="ECO:0000256" key="4">
    <source>
        <dbReference type="ARBA" id="ARBA00022475"/>
    </source>
</evidence>
<evidence type="ECO:0000256" key="1">
    <source>
        <dbReference type="ARBA" id="ARBA00004533"/>
    </source>
</evidence>
<evidence type="ECO:0000313" key="16">
    <source>
        <dbReference type="Proteomes" id="UP000199024"/>
    </source>
</evidence>
<keyword evidence="9" id="KW-0472">Membrane</keyword>
<evidence type="ECO:0000256" key="5">
    <source>
        <dbReference type="ARBA" id="ARBA00022519"/>
    </source>
</evidence>
<dbReference type="InterPro" id="IPR018201">
    <property type="entry name" value="Ketoacyl_synth_AS"/>
</dbReference>
<feature type="domain" description="Ketosynthase family 3 (KS3)" evidence="14">
    <location>
        <begin position="2"/>
        <end position="401"/>
    </location>
</feature>
<gene>
    <name evidence="15" type="ORF">SAMN05421771_1402</name>
</gene>
<dbReference type="PROSITE" id="PS52004">
    <property type="entry name" value="KS3_2"/>
    <property type="match status" value="1"/>
</dbReference>
<dbReference type="InterPro" id="IPR020841">
    <property type="entry name" value="PKS_Beta-ketoAc_synthase_dom"/>
</dbReference>
<dbReference type="Pfam" id="PF00109">
    <property type="entry name" value="ketoacyl-synt"/>
    <property type="match status" value="1"/>
</dbReference>
<comment type="function">
    <text evidence="10">Proposed to synthesize NOD factor fatty acyl chain. Involved in the synthesis of a highly unsaturated fatty acid moiety, which forms part of a lipo-oligosaccharide that is responsible for host specificity.</text>
</comment>
<dbReference type="GO" id="GO:0005886">
    <property type="term" value="C:plasma membrane"/>
    <property type="evidence" value="ECO:0007669"/>
    <property type="project" value="UniProtKB-SubCell"/>
</dbReference>
<evidence type="ECO:0000256" key="6">
    <source>
        <dbReference type="ARBA" id="ARBA00022679"/>
    </source>
</evidence>
<dbReference type="InterPro" id="IPR016039">
    <property type="entry name" value="Thiolase-like"/>
</dbReference>
<dbReference type="STRING" id="474950.SAMN05421771_1402"/>
<organism evidence="15 16">
    <name type="scientific">Granulicella pectinivorans</name>
    <dbReference type="NCBI Taxonomy" id="474950"/>
    <lineage>
        <taxon>Bacteria</taxon>
        <taxon>Pseudomonadati</taxon>
        <taxon>Acidobacteriota</taxon>
        <taxon>Terriglobia</taxon>
        <taxon>Terriglobales</taxon>
        <taxon>Acidobacteriaceae</taxon>
        <taxon>Granulicella</taxon>
    </lineage>
</organism>
<dbReference type="Proteomes" id="UP000199024">
    <property type="component" value="Unassembled WGS sequence"/>
</dbReference>
<dbReference type="PANTHER" id="PTHR11712:SF352">
    <property type="entry name" value="3-OXOACYL-[ACYL-CARRIER-PROTEIN] SYNTHASE"/>
    <property type="match status" value="1"/>
</dbReference>
<evidence type="ECO:0000256" key="11">
    <source>
        <dbReference type="ARBA" id="ARBA00039445"/>
    </source>
</evidence>
<protein>
    <recommendedName>
        <fullName evidence="11">Nodulation protein E</fullName>
    </recommendedName>
    <alternativeName>
        <fullName evidence="12">Host-specificity of nodulation protein B</fullName>
    </alternativeName>
</protein>
<evidence type="ECO:0000259" key="14">
    <source>
        <dbReference type="PROSITE" id="PS52004"/>
    </source>
</evidence>
<dbReference type="PROSITE" id="PS00606">
    <property type="entry name" value="KS3_1"/>
    <property type="match status" value="1"/>
</dbReference>
<evidence type="ECO:0000256" key="10">
    <source>
        <dbReference type="ARBA" id="ARBA00037576"/>
    </source>
</evidence>
<keyword evidence="3" id="KW-0536">Nodulation</keyword>
<keyword evidence="7" id="KW-0812">Transmembrane</keyword>
<dbReference type="PANTHER" id="PTHR11712">
    <property type="entry name" value="POLYKETIDE SYNTHASE-RELATED"/>
    <property type="match status" value="1"/>
</dbReference>
<dbReference type="GO" id="GO:0006633">
    <property type="term" value="P:fatty acid biosynthetic process"/>
    <property type="evidence" value="ECO:0007669"/>
    <property type="project" value="InterPro"/>
</dbReference>
<keyword evidence="5" id="KW-0997">Cell inner membrane</keyword>
<evidence type="ECO:0000256" key="13">
    <source>
        <dbReference type="RuleBase" id="RU003694"/>
    </source>
</evidence>
<evidence type="ECO:0000256" key="9">
    <source>
        <dbReference type="ARBA" id="ARBA00023136"/>
    </source>
</evidence>
<keyword evidence="6 13" id="KW-0808">Transferase</keyword>
<name>A0A1I6LX66_9BACT</name>
<keyword evidence="4" id="KW-1003">Cell membrane</keyword>